<keyword evidence="5" id="KW-0560">Oxidoreductase</keyword>
<dbReference type="InterPro" id="IPR035587">
    <property type="entry name" value="DUS-like_FMN-bd"/>
</dbReference>
<dbReference type="SUPFAM" id="SSF51395">
    <property type="entry name" value="FMN-linked oxidoreductases"/>
    <property type="match status" value="1"/>
</dbReference>
<dbReference type="PANTHER" id="PTHR45936">
    <property type="entry name" value="TRNA-DIHYDROURIDINE(20) SYNTHASE [NAD(P)+]-LIKE"/>
    <property type="match status" value="1"/>
</dbReference>
<dbReference type="GO" id="GO:0005737">
    <property type="term" value="C:cytoplasm"/>
    <property type="evidence" value="ECO:0007669"/>
    <property type="project" value="TreeGrafter"/>
</dbReference>
<evidence type="ECO:0000256" key="5">
    <source>
        <dbReference type="ARBA" id="ARBA00023002"/>
    </source>
</evidence>
<proteinExistence type="predicted"/>
<evidence type="ECO:0000256" key="2">
    <source>
        <dbReference type="ARBA" id="ARBA00022630"/>
    </source>
</evidence>
<dbReference type="Gene3D" id="3.20.20.70">
    <property type="entry name" value="Aldolase class I"/>
    <property type="match status" value="1"/>
</dbReference>
<dbReference type="WBParaSite" id="MBELARI_LOCUS21256">
    <property type="protein sequence ID" value="MBELARI_LOCUS21256"/>
    <property type="gene ID" value="MBELARI_LOCUS21256"/>
</dbReference>
<dbReference type="PANTHER" id="PTHR45936:SF1">
    <property type="entry name" value="TRNA-DIHYDROURIDINE(20) SYNTHASE [NAD(P)+]-LIKE"/>
    <property type="match status" value="1"/>
</dbReference>
<dbReference type="Pfam" id="PF01207">
    <property type="entry name" value="Dus"/>
    <property type="match status" value="1"/>
</dbReference>
<reference evidence="8" key="1">
    <citation type="submission" date="2024-02" db="UniProtKB">
        <authorList>
            <consortium name="WormBaseParasite"/>
        </authorList>
    </citation>
    <scope>IDENTIFICATION</scope>
</reference>
<dbReference type="GO" id="GO:0017150">
    <property type="term" value="F:tRNA dihydrouridine synthase activity"/>
    <property type="evidence" value="ECO:0007669"/>
    <property type="project" value="InterPro"/>
</dbReference>
<accession>A0AAF3F408</accession>
<feature type="domain" description="DUS-like FMN-binding" evidence="6">
    <location>
        <begin position="16"/>
        <end position="252"/>
    </location>
</feature>
<dbReference type="InterPro" id="IPR052582">
    <property type="entry name" value="tRNA-DUS-like"/>
</dbReference>
<dbReference type="GO" id="GO:0050660">
    <property type="term" value="F:flavin adenine dinucleotide binding"/>
    <property type="evidence" value="ECO:0007669"/>
    <property type="project" value="InterPro"/>
</dbReference>
<sequence length="255" mass="28143">MPAPRDENFYKNRYIVAPMVRAGRTPLRLLCLEYGADLVYTEELVDQKLLSCKRIENEILDTIDYVNADEVVLRIATKREADRIVLQIGTSSGQGAAAVARMVGRDVAAIDVNMGCPKPFSIAGGMGAALLTRPDKIKEILTALVEASQVPVTAKIRLRNDPKDTLALVELIESCGVSAIGVHGRRRDERNPDRCREEEIAEVVKYAKVPIIANGGSGSILTFDDIEKFRQQTTASSVMIARKALCTPSIFWQRR</sequence>
<dbReference type="AlphaFoldDB" id="A0AAF3F408"/>
<keyword evidence="3" id="KW-0288">FMN</keyword>
<evidence type="ECO:0000256" key="4">
    <source>
        <dbReference type="ARBA" id="ARBA00022694"/>
    </source>
</evidence>
<protein>
    <submittedName>
        <fullName evidence="8">DUS-like FMN-binding domain-containing protein</fullName>
    </submittedName>
</protein>
<comment type="cofactor">
    <cofactor evidence="1">
        <name>FMN</name>
        <dbReference type="ChEBI" id="CHEBI:58210"/>
    </cofactor>
</comment>
<organism evidence="7 8">
    <name type="scientific">Mesorhabditis belari</name>
    <dbReference type="NCBI Taxonomy" id="2138241"/>
    <lineage>
        <taxon>Eukaryota</taxon>
        <taxon>Metazoa</taxon>
        <taxon>Ecdysozoa</taxon>
        <taxon>Nematoda</taxon>
        <taxon>Chromadorea</taxon>
        <taxon>Rhabditida</taxon>
        <taxon>Rhabditina</taxon>
        <taxon>Rhabditomorpha</taxon>
        <taxon>Rhabditoidea</taxon>
        <taxon>Rhabditidae</taxon>
        <taxon>Mesorhabditinae</taxon>
        <taxon>Mesorhabditis</taxon>
    </lineage>
</organism>
<keyword evidence="2" id="KW-0285">Flavoprotein</keyword>
<evidence type="ECO:0000256" key="3">
    <source>
        <dbReference type="ARBA" id="ARBA00022643"/>
    </source>
</evidence>
<keyword evidence="7" id="KW-1185">Reference proteome</keyword>
<keyword evidence="4" id="KW-0819">tRNA processing</keyword>
<evidence type="ECO:0000256" key="1">
    <source>
        <dbReference type="ARBA" id="ARBA00001917"/>
    </source>
</evidence>
<dbReference type="PROSITE" id="PS01136">
    <property type="entry name" value="UPF0034"/>
    <property type="match status" value="1"/>
</dbReference>
<name>A0AAF3F408_9BILA</name>
<dbReference type="InterPro" id="IPR018517">
    <property type="entry name" value="tRNA_hU_synthase_CS"/>
</dbReference>
<evidence type="ECO:0000313" key="8">
    <source>
        <dbReference type="WBParaSite" id="MBELARI_LOCUS21256"/>
    </source>
</evidence>
<dbReference type="InterPro" id="IPR013785">
    <property type="entry name" value="Aldolase_TIM"/>
</dbReference>
<dbReference type="CDD" id="cd02801">
    <property type="entry name" value="DUS_like_FMN"/>
    <property type="match status" value="1"/>
</dbReference>
<evidence type="ECO:0000313" key="7">
    <source>
        <dbReference type="Proteomes" id="UP000887575"/>
    </source>
</evidence>
<evidence type="ECO:0000259" key="6">
    <source>
        <dbReference type="Pfam" id="PF01207"/>
    </source>
</evidence>
<dbReference type="Proteomes" id="UP000887575">
    <property type="component" value="Unassembled WGS sequence"/>
</dbReference>